<evidence type="ECO:0000256" key="2">
    <source>
        <dbReference type="ARBA" id="ARBA00001941"/>
    </source>
</evidence>
<dbReference type="CDD" id="cd08195">
    <property type="entry name" value="DHQS"/>
    <property type="match status" value="1"/>
</dbReference>
<evidence type="ECO:0000256" key="4">
    <source>
        <dbReference type="ARBA" id="ARBA00022723"/>
    </source>
</evidence>
<reference evidence="11" key="1">
    <citation type="submission" date="2021-02" db="EMBL/GenBank/DDBJ databases">
        <authorList>
            <person name="Dougan E. K."/>
            <person name="Rhodes N."/>
            <person name="Thang M."/>
            <person name="Chan C."/>
        </authorList>
    </citation>
    <scope>NUCLEOTIDE SEQUENCE</scope>
</reference>
<comment type="cofactor">
    <cofactor evidence="3">
        <name>Zn(2+)</name>
        <dbReference type="ChEBI" id="CHEBI:29105"/>
    </cofactor>
</comment>
<dbReference type="GO" id="GO:0000166">
    <property type="term" value="F:nucleotide binding"/>
    <property type="evidence" value="ECO:0007669"/>
    <property type="project" value="UniProtKB-KW"/>
</dbReference>
<evidence type="ECO:0000259" key="9">
    <source>
        <dbReference type="Pfam" id="PF01761"/>
    </source>
</evidence>
<dbReference type="InterPro" id="IPR056179">
    <property type="entry name" value="DHQS_C"/>
</dbReference>
<dbReference type="GO" id="GO:0003856">
    <property type="term" value="F:3-dehydroquinate synthase activity"/>
    <property type="evidence" value="ECO:0007669"/>
    <property type="project" value="InterPro"/>
</dbReference>
<keyword evidence="12" id="KW-1185">Reference proteome</keyword>
<dbReference type="NCBIfam" id="TIGR01357">
    <property type="entry name" value="aroB"/>
    <property type="match status" value="1"/>
</dbReference>
<keyword evidence="4" id="KW-0479">Metal-binding</keyword>
<sequence length="691" mass="75410">MAASGRERSRSPPPTAAGTRVKEIKVIGDSRVLIAPGLLEEIPSRLQSAGLKPAALVVVSDKTVDSHYGDRLVKAFETHASQNGGGPRILRYAFPSGESSKNRETKSAIEDYMLSNKCTRDSAILALGGGVVGDLAGFTAATYMRGIPVVQVPTSTMAMIDSSVGGKTALNVPAGKNLIGAFHQPKIIFADPSMLGTLSRREVVEGLAEAIKMGVIRDAALFQTMAKHPEAIMSLDAQLLQDVLHKAVAHKAEIVAIDEKETGLRATLNYGHTIGHAIEALVSPKMLHGECVAIGCVAEAELAHKMGHLSAEAIPEIRACFQAYGLPVAPPPGLTLEKLMEKMAVDKKNQGKTIRCTIITSVGSSVDHPLPVPREQMELVVSEMLKNPAVPPHGWQRAEQVDTLRQRQQDAAEKALEMAQRSVELQRDLSDSKGHAHQELQEQLVEQTEQQRKMELLREQYQMGVTPIVGVTVDGAEGIAETERGIESETMGSNIDTYCVVEVANKPYTRMQTGVLQAAFRKAYEFILNGTSLPAFQGAQPAWDYTGVVQDFAFGDVLKFAVYRKDLGVLRVSMALYQYMSNRKFQPSVPMRAEAALEEGLIKPEDAGKITTRDKNNNPPRIAIKTNDWDQPEIQLSTGASNQISYITPVVESEDIKAWLSLNVNFFSIIILFTAGGLIEFQRFFPDTLYW</sequence>
<evidence type="ECO:0000313" key="12">
    <source>
        <dbReference type="Proteomes" id="UP000649617"/>
    </source>
</evidence>
<dbReference type="InterPro" id="IPR050071">
    <property type="entry name" value="Dehydroquinate_synthase"/>
</dbReference>
<dbReference type="HAMAP" id="MF_00110">
    <property type="entry name" value="DHQ_synthase"/>
    <property type="match status" value="1"/>
</dbReference>
<dbReference type="Gene3D" id="1.20.5.510">
    <property type="entry name" value="Single helix bin"/>
    <property type="match status" value="1"/>
</dbReference>
<dbReference type="InterPro" id="IPR036062">
    <property type="entry name" value="PSI_PsaJ_sf"/>
</dbReference>
<evidence type="ECO:0000256" key="7">
    <source>
        <dbReference type="ARBA" id="ARBA00023027"/>
    </source>
</evidence>
<dbReference type="Pfam" id="PF01761">
    <property type="entry name" value="DHQ_synthase"/>
    <property type="match status" value="1"/>
</dbReference>
<evidence type="ECO:0000256" key="5">
    <source>
        <dbReference type="ARBA" id="ARBA00022741"/>
    </source>
</evidence>
<dbReference type="Pfam" id="PF24621">
    <property type="entry name" value="DHQS_C"/>
    <property type="match status" value="1"/>
</dbReference>
<proteinExistence type="inferred from homology"/>
<evidence type="ECO:0000256" key="8">
    <source>
        <dbReference type="ARBA" id="ARBA00023239"/>
    </source>
</evidence>
<dbReference type="PANTHER" id="PTHR43622:SF1">
    <property type="entry name" value="3-DEHYDROQUINATE SYNTHASE"/>
    <property type="match status" value="1"/>
</dbReference>
<name>A0A812LB44_SYMPI</name>
<dbReference type="GO" id="GO:0046872">
    <property type="term" value="F:metal ion binding"/>
    <property type="evidence" value="ECO:0007669"/>
    <property type="project" value="UniProtKB-KW"/>
</dbReference>
<dbReference type="InterPro" id="IPR016037">
    <property type="entry name" value="DHQ_synth_AroB"/>
</dbReference>
<dbReference type="SUPFAM" id="SSF56796">
    <property type="entry name" value="Dehydroquinate synthase-like"/>
    <property type="match status" value="1"/>
</dbReference>
<keyword evidence="8" id="KW-0456">Lyase</keyword>
<dbReference type="GO" id="GO:0009073">
    <property type="term" value="P:aromatic amino acid family biosynthetic process"/>
    <property type="evidence" value="ECO:0007669"/>
    <property type="project" value="InterPro"/>
</dbReference>
<dbReference type="OrthoDB" id="446367at2759"/>
<evidence type="ECO:0000256" key="3">
    <source>
        <dbReference type="ARBA" id="ARBA00001947"/>
    </source>
</evidence>
<dbReference type="GO" id="GO:0009522">
    <property type="term" value="C:photosystem I"/>
    <property type="evidence" value="ECO:0007669"/>
    <property type="project" value="InterPro"/>
</dbReference>
<organism evidence="11 12">
    <name type="scientific">Symbiodinium pilosum</name>
    <name type="common">Dinoflagellate</name>
    <dbReference type="NCBI Taxonomy" id="2952"/>
    <lineage>
        <taxon>Eukaryota</taxon>
        <taxon>Sar</taxon>
        <taxon>Alveolata</taxon>
        <taxon>Dinophyceae</taxon>
        <taxon>Suessiales</taxon>
        <taxon>Symbiodiniaceae</taxon>
        <taxon>Symbiodinium</taxon>
    </lineage>
</organism>
<protein>
    <submittedName>
        <fullName evidence="11">ARO1 protein</fullName>
    </submittedName>
</protein>
<accession>A0A812LB44</accession>
<evidence type="ECO:0000259" key="10">
    <source>
        <dbReference type="Pfam" id="PF24621"/>
    </source>
</evidence>
<dbReference type="PANTHER" id="PTHR43622">
    <property type="entry name" value="3-DEHYDROQUINATE SYNTHASE"/>
    <property type="match status" value="1"/>
</dbReference>
<dbReference type="GO" id="GO:0005737">
    <property type="term" value="C:cytoplasm"/>
    <property type="evidence" value="ECO:0007669"/>
    <property type="project" value="InterPro"/>
</dbReference>
<evidence type="ECO:0000256" key="6">
    <source>
        <dbReference type="ARBA" id="ARBA00022833"/>
    </source>
</evidence>
<dbReference type="Gene3D" id="1.20.1090.10">
    <property type="entry name" value="Dehydroquinate synthase-like - alpha domain"/>
    <property type="match status" value="1"/>
</dbReference>
<dbReference type="InterPro" id="IPR030960">
    <property type="entry name" value="DHQS/DOIS_N"/>
</dbReference>
<keyword evidence="7" id="KW-0520">NAD</keyword>
<comment type="cofactor">
    <cofactor evidence="2">
        <name>Co(2+)</name>
        <dbReference type="ChEBI" id="CHEBI:48828"/>
    </cofactor>
</comment>
<dbReference type="GO" id="GO:0015979">
    <property type="term" value="P:photosynthesis"/>
    <property type="evidence" value="ECO:0007669"/>
    <property type="project" value="InterPro"/>
</dbReference>
<comment type="caution">
    <text evidence="11">The sequence shown here is derived from an EMBL/GenBank/DDBJ whole genome shotgun (WGS) entry which is preliminary data.</text>
</comment>
<evidence type="ECO:0000313" key="11">
    <source>
        <dbReference type="EMBL" id="CAE7238267.1"/>
    </source>
</evidence>
<keyword evidence="6" id="KW-0862">Zinc</keyword>
<dbReference type="FunFam" id="3.40.50.1970:FF:000007">
    <property type="entry name" value="Pentafunctional AROM polypeptide"/>
    <property type="match status" value="1"/>
</dbReference>
<dbReference type="AlphaFoldDB" id="A0A812LB44"/>
<dbReference type="SUPFAM" id="SSF81544">
    <property type="entry name" value="Subunit IX of photosystem I reaction centre, PsaJ"/>
    <property type="match status" value="1"/>
</dbReference>
<dbReference type="EMBL" id="CAJNIZ010005041">
    <property type="protein sequence ID" value="CAE7238267.1"/>
    <property type="molecule type" value="Genomic_DNA"/>
</dbReference>
<feature type="domain" description="3-dehydroquinate synthase N-terminal" evidence="9">
    <location>
        <begin position="93"/>
        <end position="204"/>
    </location>
</feature>
<gene>
    <name evidence="11" type="primary">ARO1</name>
    <name evidence="11" type="ORF">SPIL2461_LOCUS3971</name>
</gene>
<comment type="cofactor">
    <cofactor evidence="1">
        <name>NAD(+)</name>
        <dbReference type="ChEBI" id="CHEBI:57540"/>
    </cofactor>
</comment>
<feature type="domain" description="3-dehydroquinate synthase C-terminal" evidence="10">
    <location>
        <begin position="206"/>
        <end position="349"/>
    </location>
</feature>
<keyword evidence="5" id="KW-0547">Nucleotide-binding</keyword>
<dbReference type="Proteomes" id="UP000649617">
    <property type="component" value="Unassembled WGS sequence"/>
</dbReference>
<evidence type="ECO:0000256" key="1">
    <source>
        <dbReference type="ARBA" id="ARBA00001911"/>
    </source>
</evidence>
<dbReference type="Gene3D" id="3.40.50.1970">
    <property type="match status" value="1"/>
</dbReference>